<dbReference type="PRINTS" id="PR00970">
    <property type="entry name" value="RIBTRNSFRASE"/>
</dbReference>
<reference evidence="11 12" key="1">
    <citation type="submission" date="2019-09" db="EMBL/GenBank/DDBJ databases">
        <title>Bird 10,000 Genomes (B10K) Project - Family phase.</title>
        <authorList>
            <person name="Zhang G."/>
        </authorList>
    </citation>
    <scope>NUCLEOTIDE SEQUENCE [LARGE SCALE GENOMIC DNA]</scope>
    <source>
        <strain evidence="11">B10K-DU-029-58</strain>
        <tissue evidence="11">Muscle</tissue>
    </source>
</reference>
<keyword evidence="7 10" id="KW-0520">NAD</keyword>
<evidence type="ECO:0000256" key="3">
    <source>
        <dbReference type="ARBA" id="ARBA00022679"/>
    </source>
</evidence>
<dbReference type="PANTHER" id="PTHR10339:SF19">
    <property type="entry name" value="GPI-LINKED NAD(P)(+)--ARGININE ADP-RIBOSYLTRANSFERASE 1"/>
    <property type="match status" value="1"/>
</dbReference>
<sequence length="263" mass="29584">MAHLALGLVLLAGSLAAGSPLLRQDRDAVKKLTLDMASTAFDDQYEGCGRMMEEELEELNHTEFANNSVYAAAWTQAAKEWRSRQGREPRPLALRPEQAIALLAYTLPGSLYETFNAAVREAGRSRREYLANFHFKALHFLLTQALRTLQDSQPHRCHHVYRGVGKIRFATQHGQLVRFGSFTSTSLRNEITVSFGRDTTFSVETCHGIPIGDFSHFPREEEVLIPPFEKFEVTNVTCDGGSSLIQLRSRGTFSNYNCEWVKG</sequence>
<keyword evidence="12" id="KW-1185">Reference proteome</keyword>
<evidence type="ECO:0000256" key="5">
    <source>
        <dbReference type="ARBA" id="ARBA00022729"/>
    </source>
</evidence>
<dbReference type="InterPro" id="IPR000768">
    <property type="entry name" value="ART"/>
</dbReference>
<dbReference type="InterPro" id="IPR050999">
    <property type="entry name" value="ADP-ribosyltransferase_ARG"/>
</dbReference>
<keyword evidence="8" id="KW-1015">Disulfide bond</keyword>
<dbReference type="GO" id="GO:0016779">
    <property type="term" value="F:nucleotidyltransferase activity"/>
    <property type="evidence" value="ECO:0007669"/>
    <property type="project" value="UniProtKB-KW"/>
</dbReference>
<evidence type="ECO:0000256" key="9">
    <source>
        <dbReference type="ARBA" id="ARBA00047597"/>
    </source>
</evidence>
<keyword evidence="5 10" id="KW-0732">Signal</keyword>
<comment type="catalytic activity">
    <reaction evidence="9 10">
        <text>L-arginyl-[protein] + NAD(+) = N(omega)-(ADP-D-ribosyl)-L-arginyl-[protein] + nicotinamide + H(+)</text>
        <dbReference type="Rhea" id="RHEA:19149"/>
        <dbReference type="Rhea" id="RHEA-COMP:10532"/>
        <dbReference type="Rhea" id="RHEA-COMP:15087"/>
        <dbReference type="ChEBI" id="CHEBI:15378"/>
        <dbReference type="ChEBI" id="CHEBI:17154"/>
        <dbReference type="ChEBI" id="CHEBI:29965"/>
        <dbReference type="ChEBI" id="CHEBI:57540"/>
        <dbReference type="ChEBI" id="CHEBI:142554"/>
        <dbReference type="EC" id="2.4.2.31"/>
    </reaction>
</comment>
<protein>
    <recommendedName>
        <fullName evidence="10">NAD(P)(+)--arginine ADP-ribosyltransferase</fullName>
        <ecNumber evidence="10">2.4.2.31</ecNumber>
    </recommendedName>
    <alternativeName>
        <fullName evidence="10">Mono(ADP-ribosyl)transferase</fullName>
    </alternativeName>
</protein>
<dbReference type="PROSITE" id="PS01291">
    <property type="entry name" value="ART"/>
    <property type="match status" value="1"/>
</dbReference>
<dbReference type="Pfam" id="PF01129">
    <property type="entry name" value="ART"/>
    <property type="match status" value="1"/>
</dbReference>
<keyword evidence="2 10" id="KW-0328">Glycosyltransferase</keyword>
<dbReference type="GO" id="GO:0046677">
    <property type="term" value="P:response to antibiotic"/>
    <property type="evidence" value="ECO:0007669"/>
    <property type="project" value="UniProtKB-ARBA"/>
</dbReference>
<dbReference type="OrthoDB" id="423533at2759"/>
<dbReference type="SUPFAM" id="SSF56399">
    <property type="entry name" value="ADP-ribosylation"/>
    <property type="match status" value="1"/>
</dbReference>
<organism evidence="11 12">
    <name type="scientific">Rhynochetos jubatus</name>
    <name type="common">kagu</name>
    <dbReference type="NCBI Taxonomy" id="54386"/>
    <lineage>
        <taxon>Eukaryota</taxon>
        <taxon>Metazoa</taxon>
        <taxon>Chordata</taxon>
        <taxon>Craniata</taxon>
        <taxon>Vertebrata</taxon>
        <taxon>Euteleostomi</taxon>
        <taxon>Archelosauria</taxon>
        <taxon>Archosauria</taxon>
        <taxon>Dinosauria</taxon>
        <taxon>Saurischia</taxon>
        <taxon>Theropoda</taxon>
        <taxon>Coelurosauria</taxon>
        <taxon>Aves</taxon>
        <taxon>Neognathae</taxon>
        <taxon>Neoaves</taxon>
        <taxon>Phaethontimorphae</taxon>
        <taxon>Eurypygiformes</taxon>
        <taxon>Rhynochetidae</taxon>
        <taxon>Rhynochetos</taxon>
    </lineage>
</organism>
<keyword evidence="6 10" id="KW-0521">NADP</keyword>
<dbReference type="GO" id="GO:0044194">
    <property type="term" value="C:cytolytic granule"/>
    <property type="evidence" value="ECO:0007669"/>
    <property type="project" value="UniProtKB-ARBA"/>
</dbReference>
<dbReference type="Proteomes" id="UP000570016">
    <property type="component" value="Unassembled WGS sequence"/>
</dbReference>
<dbReference type="GO" id="GO:0003950">
    <property type="term" value="F:NAD+ poly-ADP-ribosyltransferase activity"/>
    <property type="evidence" value="ECO:0007669"/>
    <property type="project" value="TreeGrafter"/>
</dbReference>
<evidence type="ECO:0000256" key="10">
    <source>
        <dbReference type="RuleBase" id="RU361228"/>
    </source>
</evidence>
<evidence type="ECO:0000256" key="2">
    <source>
        <dbReference type="ARBA" id="ARBA00022676"/>
    </source>
</evidence>
<feature type="non-terminal residue" evidence="11">
    <location>
        <position position="263"/>
    </location>
</feature>
<keyword evidence="4" id="KW-0548">Nucleotidyltransferase</keyword>
<dbReference type="Gene3D" id="3.90.176.10">
    <property type="entry name" value="Toxin ADP-ribosyltransferase, Chain A, domain 1"/>
    <property type="match status" value="1"/>
</dbReference>
<dbReference type="GO" id="GO:0005615">
    <property type="term" value="C:extracellular space"/>
    <property type="evidence" value="ECO:0007669"/>
    <property type="project" value="UniProtKB-ARBA"/>
</dbReference>
<dbReference type="PROSITE" id="PS51996">
    <property type="entry name" value="TR_MART"/>
    <property type="match status" value="1"/>
</dbReference>
<proteinExistence type="inferred from homology"/>
<gene>
    <name evidence="11" type="primary">Madprt</name>
    <name evidence="11" type="ORF">RHYJUB_R11288</name>
</gene>
<dbReference type="GO" id="GO:0106274">
    <property type="term" value="F:NAD+-protein-arginine ADP-ribosyltransferase activity"/>
    <property type="evidence" value="ECO:0007669"/>
    <property type="project" value="UniProtKB-EC"/>
</dbReference>
<feature type="chain" id="PRO_5029951686" description="NAD(P)(+)--arginine ADP-ribosyltransferase" evidence="10">
    <location>
        <begin position="17"/>
        <end position="263"/>
    </location>
</feature>
<dbReference type="PANTHER" id="PTHR10339">
    <property type="entry name" value="ADP-RIBOSYLTRANSFERASE"/>
    <property type="match status" value="1"/>
</dbReference>
<dbReference type="AlphaFoldDB" id="A0A7K6SG36"/>
<evidence type="ECO:0000256" key="7">
    <source>
        <dbReference type="ARBA" id="ARBA00023027"/>
    </source>
</evidence>
<evidence type="ECO:0000256" key="8">
    <source>
        <dbReference type="ARBA" id="ARBA00023157"/>
    </source>
</evidence>
<dbReference type="EC" id="2.4.2.31" evidence="10"/>
<evidence type="ECO:0000256" key="1">
    <source>
        <dbReference type="ARBA" id="ARBA00009558"/>
    </source>
</evidence>
<dbReference type="FunFam" id="3.90.176.10:FF:000001">
    <property type="entry name" value="NAD(P)(+)--arginine ADP-ribosyltransferase"/>
    <property type="match status" value="1"/>
</dbReference>
<dbReference type="EMBL" id="VZRY01012836">
    <property type="protein sequence ID" value="NWW97263.1"/>
    <property type="molecule type" value="Genomic_DNA"/>
</dbReference>
<comment type="similarity">
    <text evidence="1 10">Belongs to the Arg-specific ADP-ribosyltransferase family.</text>
</comment>
<keyword evidence="3 10" id="KW-0808">Transferase</keyword>
<evidence type="ECO:0000256" key="6">
    <source>
        <dbReference type="ARBA" id="ARBA00022857"/>
    </source>
</evidence>
<name>A0A7K6SG36_9AVES</name>
<comment type="caution">
    <text evidence="11">The sequence shown here is derived from an EMBL/GenBank/DDBJ whole genome shotgun (WGS) entry which is preliminary data.</text>
</comment>
<feature type="non-terminal residue" evidence="11">
    <location>
        <position position="1"/>
    </location>
</feature>
<evidence type="ECO:0000313" key="11">
    <source>
        <dbReference type="EMBL" id="NWW97263.1"/>
    </source>
</evidence>
<evidence type="ECO:0000313" key="12">
    <source>
        <dbReference type="Proteomes" id="UP000570016"/>
    </source>
</evidence>
<evidence type="ECO:0000256" key="4">
    <source>
        <dbReference type="ARBA" id="ARBA00022695"/>
    </source>
</evidence>
<feature type="signal peptide" evidence="10">
    <location>
        <begin position="1"/>
        <end position="16"/>
    </location>
</feature>
<accession>A0A7K6SG36</accession>